<reference evidence="5 6" key="1">
    <citation type="submission" date="2020-08" db="EMBL/GenBank/DDBJ databases">
        <title>Complete Genome Sequence of Effusibacillus dendaii Strain skT53, Isolated from Farmland soil.</title>
        <authorList>
            <person name="Konishi T."/>
            <person name="Kawasaki H."/>
        </authorList>
    </citation>
    <scope>NUCLEOTIDE SEQUENCE [LARGE SCALE GENOMIC DNA]</scope>
    <source>
        <strain evidence="6">skT53</strain>
    </source>
</reference>
<dbReference type="Pfam" id="PF02036">
    <property type="entry name" value="SCP2"/>
    <property type="match status" value="1"/>
</dbReference>
<sequence>MIKNSSVEEIFQQIEKVLNANPEPIQGMNVVYQYDLSGNEAGIYQLHLSDGTAKVENGAPAEAACVFEMSVDNVKDFLLGNLNGTAAFMTGKLKIKGNIGEALKLESLLRKYDMSQYQ</sequence>
<dbReference type="RefSeq" id="WP_200759656.1">
    <property type="nucleotide sequence ID" value="NZ_AP023366.1"/>
</dbReference>
<name>A0A7I8D6D0_9BACL</name>
<feature type="domain" description="SCP2" evidence="4">
    <location>
        <begin position="11"/>
        <end position="110"/>
    </location>
</feature>
<accession>A0A7I8D6D0</accession>
<evidence type="ECO:0000256" key="3">
    <source>
        <dbReference type="ARBA" id="ARBA00023002"/>
    </source>
</evidence>
<dbReference type="InterPro" id="IPR003033">
    <property type="entry name" value="SCP2_sterol-bd_dom"/>
</dbReference>
<dbReference type="InterPro" id="IPR051935">
    <property type="entry name" value="HSDL2"/>
</dbReference>
<dbReference type="InterPro" id="IPR036527">
    <property type="entry name" value="SCP2_sterol-bd_dom_sf"/>
</dbReference>
<gene>
    <name evidence="5" type="ORF">skT53_05320</name>
</gene>
<dbReference type="GO" id="GO:0016491">
    <property type="term" value="F:oxidoreductase activity"/>
    <property type="evidence" value="ECO:0007669"/>
    <property type="project" value="UniProtKB-KW"/>
</dbReference>
<organism evidence="5 6">
    <name type="scientific">Effusibacillus dendaii</name>
    <dbReference type="NCBI Taxonomy" id="2743772"/>
    <lineage>
        <taxon>Bacteria</taxon>
        <taxon>Bacillati</taxon>
        <taxon>Bacillota</taxon>
        <taxon>Bacilli</taxon>
        <taxon>Bacillales</taxon>
        <taxon>Alicyclobacillaceae</taxon>
        <taxon>Effusibacillus</taxon>
    </lineage>
</organism>
<comment type="similarity">
    <text evidence="1">Belongs to the short-chain dehydrogenases/reductases (SDR) family.</text>
</comment>
<keyword evidence="3" id="KW-0560">Oxidoreductase</keyword>
<dbReference type="AlphaFoldDB" id="A0A7I8D6D0"/>
<dbReference type="PANTHER" id="PTHR42808:SF3">
    <property type="entry name" value="HYDROXYSTEROID DEHYDROGENASE-LIKE PROTEIN 2"/>
    <property type="match status" value="1"/>
</dbReference>
<dbReference type="EMBL" id="AP023366">
    <property type="protein sequence ID" value="BCJ85547.1"/>
    <property type="molecule type" value="Genomic_DNA"/>
</dbReference>
<protein>
    <recommendedName>
        <fullName evidence="4">SCP2 domain-containing protein</fullName>
    </recommendedName>
</protein>
<dbReference type="KEGG" id="eff:skT53_05320"/>
<proteinExistence type="inferred from homology"/>
<dbReference type="PANTHER" id="PTHR42808">
    <property type="entry name" value="HYDROXYSTEROID DEHYDROGENASE-LIKE PROTEIN 2"/>
    <property type="match status" value="1"/>
</dbReference>
<keyword evidence="6" id="KW-1185">Reference proteome</keyword>
<evidence type="ECO:0000256" key="1">
    <source>
        <dbReference type="ARBA" id="ARBA00006484"/>
    </source>
</evidence>
<dbReference type="Proteomes" id="UP000593802">
    <property type="component" value="Chromosome"/>
</dbReference>
<evidence type="ECO:0000256" key="2">
    <source>
        <dbReference type="ARBA" id="ARBA00022857"/>
    </source>
</evidence>
<dbReference type="SUPFAM" id="SSF55718">
    <property type="entry name" value="SCP-like"/>
    <property type="match status" value="1"/>
</dbReference>
<keyword evidence="2" id="KW-0521">NADP</keyword>
<evidence type="ECO:0000313" key="5">
    <source>
        <dbReference type="EMBL" id="BCJ85547.1"/>
    </source>
</evidence>
<evidence type="ECO:0000259" key="4">
    <source>
        <dbReference type="Pfam" id="PF02036"/>
    </source>
</evidence>
<evidence type="ECO:0000313" key="6">
    <source>
        <dbReference type="Proteomes" id="UP000593802"/>
    </source>
</evidence>
<dbReference type="Gene3D" id="3.30.1050.10">
    <property type="entry name" value="SCP2 sterol-binding domain"/>
    <property type="match status" value="1"/>
</dbReference>